<dbReference type="Proteomes" id="UP000225215">
    <property type="component" value="Segment"/>
</dbReference>
<accession>A0A219YC95</accession>
<reference evidence="1 2" key="1">
    <citation type="journal article" date="2017" name="Sci. Rep.">
        <title>Characterization and diversity of phages infecting Aeromonas salmonicida subsp. salmonicida.</title>
        <authorList>
            <person name="Vincent A.T."/>
            <person name="Paquet V.E."/>
            <person name="Bernatchez A."/>
            <person name="Tremblay D.M."/>
            <person name="Moineau S."/>
            <person name="Charette S.J."/>
        </authorList>
    </citation>
    <scope>NUCLEOTIDE SEQUENCE [LARGE SCALE GENOMIC DNA]</scope>
</reference>
<organism evidence="1 2">
    <name type="scientific">Aeromonas phage 65.2</name>
    <dbReference type="NCBI Taxonomy" id="1932896"/>
    <lineage>
        <taxon>Viruses</taxon>
        <taxon>Duplodnaviria</taxon>
        <taxon>Heunggongvirae</taxon>
        <taxon>Uroviricota</taxon>
        <taxon>Caudoviricetes</taxon>
        <taxon>Pantevenvirales</taxon>
        <taxon>Straboviridae</taxon>
        <taxon>Emmerichvirinae</taxon>
        <taxon>Ishigurovirus</taxon>
        <taxon>Ishigurovirus osborne</taxon>
    </lineage>
</organism>
<name>A0A219YC95_9CAUD</name>
<evidence type="ECO:0000313" key="1">
    <source>
        <dbReference type="EMBL" id="APU01631.1"/>
    </source>
</evidence>
<dbReference type="EMBL" id="KY290955">
    <property type="protein sequence ID" value="APU01631.1"/>
    <property type="molecule type" value="Genomic_DNA"/>
</dbReference>
<protein>
    <submittedName>
        <fullName evidence="1">Uncharacterized protein</fullName>
    </submittedName>
</protein>
<proteinExistence type="predicted"/>
<evidence type="ECO:0000313" key="2">
    <source>
        <dbReference type="Proteomes" id="UP000225215"/>
    </source>
</evidence>
<sequence>MTAQIFFATRSAARVAGFGKMTDNGSTAPKRWARSVDVVSTGNKTLSVGRGVRNNGHKAVTIITKKTKTLVH</sequence>